<dbReference type="EMBL" id="ML978085">
    <property type="protein sequence ID" value="KAF2008346.1"/>
    <property type="molecule type" value="Genomic_DNA"/>
</dbReference>
<organism evidence="2 3">
    <name type="scientific">Aaosphaeria arxii CBS 175.79</name>
    <dbReference type="NCBI Taxonomy" id="1450172"/>
    <lineage>
        <taxon>Eukaryota</taxon>
        <taxon>Fungi</taxon>
        <taxon>Dikarya</taxon>
        <taxon>Ascomycota</taxon>
        <taxon>Pezizomycotina</taxon>
        <taxon>Dothideomycetes</taxon>
        <taxon>Pleosporomycetidae</taxon>
        <taxon>Pleosporales</taxon>
        <taxon>Pleosporales incertae sedis</taxon>
        <taxon>Aaosphaeria</taxon>
    </lineage>
</organism>
<dbReference type="AlphaFoldDB" id="A0A6A5X656"/>
<evidence type="ECO:0000313" key="3">
    <source>
        <dbReference type="Proteomes" id="UP000799778"/>
    </source>
</evidence>
<evidence type="ECO:0000313" key="2">
    <source>
        <dbReference type="EMBL" id="KAF2008346.1"/>
    </source>
</evidence>
<name>A0A6A5X656_9PLEO</name>
<dbReference type="GeneID" id="54289971"/>
<feature type="compositionally biased region" description="Polar residues" evidence="1">
    <location>
        <begin position="39"/>
        <end position="54"/>
    </location>
</feature>
<reference evidence="2" key="1">
    <citation type="journal article" date="2020" name="Stud. Mycol.">
        <title>101 Dothideomycetes genomes: a test case for predicting lifestyles and emergence of pathogens.</title>
        <authorList>
            <person name="Haridas S."/>
            <person name="Albert R."/>
            <person name="Binder M."/>
            <person name="Bloem J."/>
            <person name="Labutti K."/>
            <person name="Salamov A."/>
            <person name="Andreopoulos B."/>
            <person name="Baker S."/>
            <person name="Barry K."/>
            <person name="Bills G."/>
            <person name="Bluhm B."/>
            <person name="Cannon C."/>
            <person name="Castanera R."/>
            <person name="Culley D."/>
            <person name="Daum C."/>
            <person name="Ezra D."/>
            <person name="Gonzalez J."/>
            <person name="Henrissat B."/>
            <person name="Kuo A."/>
            <person name="Liang C."/>
            <person name="Lipzen A."/>
            <person name="Lutzoni F."/>
            <person name="Magnuson J."/>
            <person name="Mondo S."/>
            <person name="Nolan M."/>
            <person name="Ohm R."/>
            <person name="Pangilinan J."/>
            <person name="Park H.-J."/>
            <person name="Ramirez L."/>
            <person name="Alfaro M."/>
            <person name="Sun H."/>
            <person name="Tritt A."/>
            <person name="Yoshinaga Y."/>
            <person name="Zwiers L.-H."/>
            <person name="Turgeon B."/>
            <person name="Goodwin S."/>
            <person name="Spatafora J."/>
            <person name="Crous P."/>
            <person name="Grigoriev I."/>
        </authorList>
    </citation>
    <scope>NUCLEOTIDE SEQUENCE</scope>
    <source>
        <strain evidence="2">CBS 175.79</strain>
    </source>
</reference>
<evidence type="ECO:0000256" key="1">
    <source>
        <dbReference type="SAM" id="MobiDB-lite"/>
    </source>
</evidence>
<feature type="compositionally biased region" description="Basic residues" evidence="1">
    <location>
        <begin position="64"/>
        <end position="79"/>
    </location>
</feature>
<accession>A0A6A5X656</accession>
<sequence length="759" mass="85239">MVEFIKEWTARSQDANSSELNRLLSAIEVWKHDVKTRIRQSSPRVLRTRSTQHYTEGRSINDRGKRRISKKRAGKKSQRAQKDPSSPSSTPDEAEASIENLRGAPVEDLSEDDDPTSMFVPERGRGVGMQLSTGDHASCRSPGETRLESSMEDLSLEGRNVDNGTDVVPGVSDVPSNGPPRRHPFADDDDLGSLFGDDDLGSLFGDDEDLSSALNNSFPASESYGRDDSAEQVMCQDVPPVAISDIQQMDAQEQHGRVQEGVCLHDGVPTSSLSAADLHPLVDGLPLTPRLMHSLLYALLPSTVHIIQTPSIERCDTSYICDTSFVIIAGESEPDLFFGDRAKRKIFTMKTGLRSSRLITHYKDIGWTVACLWLNHRMQERDITITSVFYVEALSKGGDVIFPPEEDLRQRFLRKLRVSSEMHATQLDSGQPTIQLPVNSSASKYPIPDGFDRTLLQELHLQLPAQMEVFKYLRILQSIREIGSPRILESLKMTMKSTTDFALDTTEQITKLLHIHKYLDREDSVGHLSVARARYVKYCYYQTFQEAVETLSAHKRLSRVEQHRVVKHKSTSTYRQGLSGLPLTPSTDAIDALYPTLSDAEKKRPAADMVKNAIISSIKQASGAADKRIEERITQYIRHGKLMHLLLQSYARPSPQILILLPGEESQPPYLDLGHIDQKLKKPIRRKDIDSLTEAEIRWFGEAMQALRPNLLQEIPQWAVELLTCSLAEADELRYRDANGPFGVEDRTLPQAWFPHPGE</sequence>
<dbReference type="OrthoDB" id="3798910at2759"/>
<keyword evidence="3" id="KW-1185">Reference proteome</keyword>
<proteinExistence type="predicted"/>
<feature type="region of interest" description="Disordered" evidence="1">
    <location>
        <begin position="37"/>
        <end position="192"/>
    </location>
</feature>
<dbReference type="RefSeq" id="XP_033376685.1">
    <property type="nucleotide sequence ID" value="XM_033532574.1"/>
</dbReference>
<gene>
    <name evidence="2" type="ORF">BU24DRAFT_469034</name>
</gene>
<dbReference type="Proteomes" id="UP000799778">
    <property type="component" value="Unassembled WGS sequence"/>
</dbReference>
<protein>
    <submittedName>
        <fullName evidence="2">Uncharacterized protein</fullName>
    </submittedName>
</protein>